<evidence type="ECO:0000313" key="2">
    <source>
        <dbReference type="Proteomes" id="UP000243799"/>
    </source>
</evidence>
<dbReference type="OrthoDB" id="9833402at2"/>
<dbReference type="EMBL" id="FOKG01000017">
    <property type="protein sequence ID" value="SFB53264.1"/>
    <property type="molecule type" value="Genomic_DNA"/>
</dbReference>
<dbReference type="Proteomes" id="UP000243799">
    <property type="component" value="Unassembled WGS sequence"/>
</dbReference>
<gene>
    <name evidence="1" type="ORF">SAMN05216266_1176</name>
</gene>
<keyword evidence="2" id="KW-1185">Reference proteome</keyword>
<sequence>MNTHVVPPDYPDTLAGHLVPHVDADTWCAISELVDTRFQVHVLTGSDRWADYTISPLGGMTHSRAVATAVESLTGRTVASVGHGRCWGDGAIHYRATLLPTSCRSVSAAS</sequence>
<protein>
    <submittedName>
        <fullName evidence="1">Uncharacterized protein</fullName>
    </submittedName>
</protein>
<dbReference type="RefSeq" id="WP_091675852.1">
    <property type="nucleotide sequence ID" value="NZ_FOKG01000017.1"/>
</dbReference>
<name>A0A1I1BS45_9PSEU</name>
<dbReference type="AlphaFoldDB" id="A0A1I1BS45"/>
<reference evidence="2" key="1">
    <citation type="submission" date="2016-10" db="EMBL/GenBank/DDBJ databases">
        <authorList>
            <person name="Varghese N."/>
            <person name="Submissions S."/>
        </authorList>
    </citation>
    <scope>NUCLEOTIDE SEQUENCE [LARGE SCALE GENOMIC DNA]</scope>
    <source>
        <strain evidence="2">CGMCC 4.3568</strain>
    </source>
</reference>
<accession>A0A1I1BS45</accession>
<evidence type="ECO:0000313" key="1">
    <source>
        <dbReference type="EMBL" id="SFB53264.1"/>
    </source>
</evidence>
<organism evidence="1 2">
    <name type="scientific">Amycolatopsis marina</name>
    <dbReference type="NCBI Taxonomy" id="490629"/>
    <lineage>
        <taxon>Bacteria</taxon>
        <taxon>Bacillati</taxon>
        <taxon>Actinomycetota</taxon>
        <taxon>Actinomycetes</taxon>
        <taxon>Pseudonocardiales</taxon>
        <taxon>Pseudonocardiaceae</taxon>
        <taxon>Amycolatopsis</taxon>
    </lineage>
</organism>
<proteinExistence type="predicted"/>
<dbReference type="STRING" id="490629.SAMN05216266_1176"/>